<accession>A0A8W8L9V8</accession>
<dbReference type="Proteomes" id="UP000005408">
    <property type="component" value="Unassembled WGS sequence"/>
</dbReference>
<evidence type="ECO:0008006" key="3">
    <source>
        <dbReference type="Google" id="ProtNLM"/>
    </source>
</evidence>
<protein>
    <recommendedName>
        <fullName evidence="3">CARD domain-containing protein</fullName>
    </recommendedName>
</protein>
<sequence>MALQEVQRGYLFMLEHIHEEAQLFGYLCRVCEAPFCDDEKKDMRDGKGYFKKKELLKRLISKGENACKEFLEKFKGFQNLFSQFQNAVQSVTNAGLSVALYRI</sequence>
<keyword evidence="2" id="KW-1185">Reference proteome</keyword>
<organism evidence="1 2">
    <name type="scientific">Magallana gigas</name>
    <name type="common">Pacific oyster</name>
    <name type="synonym">Crassostrea gigas</name>
    <dbReference type="NCBI Taxonomy" id="29159"/>
    <lineage>
        <taxon>Eukaryota</taxon>
        <taxon>Metazoa</taxon>
        <taxon>Spiralia</taxon>
        <taxon>Lophotrochozoa</taxon>
        <taxon>Mollusca</taxon>
        <taxon>Bivalvia</taxon>
        <taxon>Autobranchia</taxon>
        <taxon>Pteriomorphia</taxon>
        <taxon>Ostreida</taxon>
        <taxon>Ostreoidea</taxon>
        <taxon>Ostreidae</taxon>
        <taxon>Magallana</taxon>
    </lineage>
</organism>
<reference evidence="1" key="1">
    <citation type="submission" date="2022-08" db="UniProtKB">
        <authorList>
            <consortium name="EnsemblMetazoa"/>
        </authorList>
    </citation>
    <scope>IDENTIFICATION</scope>
    <source>
        <strain evidence="1">05x7-T-G4-1.051#20</strain>
    </source>
</reference>
<evidence type="ECO:0000313" key="2">
    <source>
        <dbReference type="Proteomes" id="UP000005408"/>
    </source>
</evidence>
<dbReference type="EnsemblMetazoa" id="G27065.2">
    <property type="protein sequence ID" value="G27065.2:cds"/>
    <property type="gene ID" value="G27065"/>
</dbReference>
<name>A0A8W8L9V8_MAGGI</name>
<dbReference type="AlphaFoldDB" id="A0A8W8L9V8"/>
<proteinExistence type="predicted"/>
<evidence type="ECO:0000313" key="1">
    <source>
        <dbReference type="EnsemblMetazoa" id="G27065.2:cds"/>
    </source>
</evidence>